<accession>A0A4R3YKY0</accession>
<dbReference type="AlphaFoldDB" id="A0A4R3YKY0"/>
<comment type="caution">
    <text evidence="1">The sequence shown here is derived from an EMBL/GenBank/DDBJ whole genome shotgun (WGS) entry which is preliminary data.</text>
</comment>
<dbReference type="EMBL" id="SMCS01000006">
    <property type="protein sequence ID" value="TCV92910.1"/>
    <property type="molecule type" value="Genomic_DNA"/>
</dbReference>
<organism evidence="1 2">
    <name type="scientific">Luteibacter rhizovicinus</name>
    <dbReference type="NCBI Taxonomy" id="242606"/>
    <lineage>
        <taxon>Bacteria</taxon>
        <taxon>Pseudomonadati</taxon>
        <taxon>Pseudomonadota</taxon>
        <taxon>Gammaproteobacteria</taxon>
        <taxon>Lysobacterales</taxon>
        <taxon>Rhodanobacteraceae</taxon>
        <taxon>Luteibacter</taxon>
    </lineage>
</organism>
<keyword evidence="2" id="KW-1185">Reference proteome</keyword>
<gene>
    <name evidence="1" type="ORF">EC912_106249</name>
</gene>
<evidence type="ECO:0000313" key="2">
    <source>
        <dbReference type="Proteomes" id="UP000295645"/>
    </source>
</evidence>
<dbReference type="Proteomes" id="UP000295645">
    <property type="component" value="Unassembled WGS sequence"/>
</dbReference>
<sequence>MNRFLERLAIAYAPLGQRGLLFDGQYRFAEKTSDDVPPAERRNVRPARASTASTLRIYARTKGIAR</sequence>
<proteinExistence type="predicted"/>
<reference evidence="1 2" key="1">
    <citation type="submission" date="2019-03" db="EMBL/GenBank/DDBJ databases">
        <title>Above-ground endophytic microbial communities from plants in different locations in the United States.</title>
        <authorList>
            <person name="Frank C."/>
        </authorList>
    </citation>
    <scope>NUCLEOTIDE SEQUENCE [LARGE SCALE GENOMIC DNA]</scope>
    <source>
        <strain evidence="1 2">LP_13_YM</strain>
    </source>
</reference>
<evidence type="ECO:0000313" key="1">
    <source>
        <dbReference type="EMBL" id="TCV92910.1"/>
    </source>
</evidence>
<dbReference type="RefSeq" id="WP_132145716.1">
    <property type="nucleotide sequence ID" value="NZ_SMCS01000006.1"/>
</dbReference>
<protein>
    <submittedName>
        <fullName evidence="1">Uncharacterized protein</fullName>
    </submittedName>
</protein>
<name>A0A4R3YKY0_9GAMM</name>
<dbReference type="OrthoDB" id="5959625at2"/>